<dbReference type="PANTHER" id="PTHR33112">
    <property type="entry name" value="DOMAIN PROTEIN, PUTATIVE-RELATED"/>
    <property type="match status" value="1"/>
</dbReference>
<evidence type="ECO:0000313" key="4">
    <source>
        <dbReference type="Proteomes" id="UP001321749"/>
    </source>
</evidence>
<keyword evidence="4" id="KW-1185">Reference proteome</keyword>
<dbReference type="Proteomes" id="UP001321749">
    <property type="component" value="Unassembled WGS sequence"/>
</dbReference>
<dbReference type="PANTHER" id="PTHR33112:SF10">
    <property type="entry name" value="TOL"/>
    <property type="match status" value="1"/>
</dbReference>
<evidence type="ECO:0000259" key="2">
    <source>
        <dbReference type="Pfam" id="PF06985"/>
    </source>
</evidence>
<accession>A0AAV9HKV8</accession>
<proteinExistence type="predicted"/>
<reference evidence="3" key="1">
    <citation type="journal article" date="2023" name="Mol. Phylogenet. Evol.">
        <title>Genome-scale phylogeny and comparative genomics of the fungal order Sordariales.</title>
        <authorList>
            <person name="Hensen N."/>
            <person name="Bonometti L."/>
            <person name="Westerberg I."/>
            <person name="Brannstrom I.O."/>
            <person name="Guillou S."/>
            <person name="Cros-Aarteil S."/>
            <person name="Calhoun S."/>
            <person name="Haridas S."/>
            <person name="Kuo A."/>
            <person name="Mondo S."/>
            <person name="Pangilinan J."/>
            <person name="Riley R."/>
            <person name="LaButti K."/>
            <person name="Andreopoulos B."/>
            <person name="Lipzen A."/>
            <person name="Chen C."/>
            <person name="Yan M."/>
            <person name="Daum C."/>
            <person name="Ng V."/>
            <person name="Clum A."/>
            <person name="Steindorff A."/>
            <person name="Ohm R.A."/>
            <person name="Martin F."/>
            <person name="Silar P."/>
            <person name="Natvig D.O."/>
            <person name="Lalanne C."/>
            <person name="Gautier V."/>
            <person name="Ament-Velasquez S.L."/>
            <person name="Kruys A."/>
            <person name="Hutchinson M.I."/>
            <person name="Powell A.J."/>
            <person name="Barry K."/>
            <person name="Miller A.N."/>
            <person name="Grigoriev I.V."/>
            <person name="Debuchy R."/>
            <person name="Gladieux P."/>
            <person name="Hiltunen Thoren M."/>
            <person name="Johannesson H."/>
        </authorList>
    </citation>
    <scope>NUCLEOTIDE SEQUENCE</scope>
    <source>
        <strain evidence="3">PSN324</strain>
    </source>
</reference>
<dbReference type="Pfam" id="PF06985">
    <property type="entry name" value="HET"/>
    <property type="match status" value="1"/>
</dbReference>
<dbReference type="EMBL" id="MU865030">
    <property type="protein sequence ID" value="KAK4459666.1"/>
    <property type="molecule type" value="Genomic_DNA"/>
</dbReference>
<name>A0AAV9HKV8_9PEZI</name>
<organism evidence="3 4">
    <name type="scientific">Cladorrhinum samala</name>
    <dbReference type="NCBI Taxonomy" id="585594"/>
    <lineage>
        <taxon>Eukaryota</taxon>
        <taxon>Fungi</taxon>
        <taxon>Dikarya</taxon>
        <taxon>Ascomycota</taxon>
        <taxon>Pezizomycotina</taxon>
        <taxon>Sordariomycetes</taxon>
        <taxon>Sordariomycetidae</taxon>
        <taxon>Sordariales</taxon>
        <taxon>Podosporaceae</taxon>
        <taxon>Cladorrhinum</taxon>
    </lineage>
</organism>
<reference evidence="3" key="2">
    <citation type="submission" date="2023-06" db="EMBL/GenBank/DDBJ databases">
        <authorList>
            <consortium name="Lawrence Berkeley National Laboratory"/>
            <person name="Mondo S.J."/>
            <person name="Hensen N."/>
            <person name="Bonometti L."/>
            <person name="Westerberg I."/>
            <person name="Brannstrom I.O."/>
            <person name="Guillou S."/>
            <person name="Cros-Aarteil S."/>
            <person name="Calhoun S."/>
            <person name="Haridas S."/>
            <person name="Kuo A."/>
            <person name="Pangilinan J."/>
            <person name="Riley R."/>
            <person name="Labutti K."/>
            <person name="Andreopoulos B."/>
            <person name="Lipzen A."/>
            <person name="Chen C."/>
            <person name="Yanf M."/>
            <person name="Daum C."/>
            <person name="Ng V."/>
            <person name="Clum A."/>
            <person name="Steindorff A."/>
            <person name="Ohm R."/>
            <person name="Martin F."/>
            <person name="Silar P."/>
            <person name="Natvig D."/>
            <person name="Lalanne C."/>
            <person name="Gautier V."/>
            <person name="Ament-Velasquez S.L."/>
            <person name="Kruys A."/>
            <person name="Hutchinson M.I."/>
            <person name="Powell A.J."/>
            <person name="Barry K."/>
            <person name="Miller A.N."/>
            <person name="Grigoriev I.V."/>
            <person name="Debuchy R."/>
            <person name="Gladieux P."/>
            <person name="Thoren M.H."/>
            <person name="Johannesson H."/>
        </authorList>
    </citation>
    <scope>NUCLEOTIDE SEQUENCE</scope>
    <source>
        <strain evidence="3">PSN324</strain>
    </source>
</reference>
<sequence length="775" mass="87110">MALCDRCQRFDIHEFSRTWAGFCGFPLRAICRSAQSGCSFCTLILHQLHAVSSQDIYEAITRPSSWGHSINPAWMEFRPVRGQLLGEETIPSASLNLKSLQIYGPVQHSEKIPLHMTITIHVAADEGTPAKTSNDVSGDIITSPLSLSDMPAIKARYEHCYKNHPACRVTLSRADEIDAKNTKLPARLIRVEFLKEKAGVELTLCETEGKSGTYIALSHRWDDHTFTSRTTKANYVCQQALCGHQRSDPDCIRATFPPLYHDAGLIAHNLGISYIWIDSVCIIQDDNDDWKKESVRMADYYQHAWLTIASTTTADDGGLLNMTPDPQDIPTIVQLPYRDKSGIQRGHFYAQASNAADVDEDYIRSVGNGCELRHRGWIFQEFILSRRLLTFSRRGVYMICQTEPPGNVRGDSVGRLEPGFVELPGDVGGILKAWEDLIEKYCALNFTKFEQDRVVALSGVANEFEKALRIGQRSWKSSSSGGVDFAYGHFFVWGEPEGPELCLRGLLWQEAEDDDDDAEPDRRQEKKPGRGRRLRALSVPTWSWASTAQRDEKGAVVGFRVKWYIHGQQNPKDENVARLKAISPAPAEILRTWDTLPPGCDPGCGFRPGPEYRDHSPLRALEIRGRLHECKIYAFFGSDKGRQAAAYLTYRNSETAPARTKWRAVALGQPSTHQYIIGWASVESAEEQDLGERRIPIAVQALFVRRMPFMPGGYGWGHWTDNQTAFEVLFLRPLTETPEALSGPPCYMRVGMGRLFGDEVESCYKAAKDTDIRLI</sequence>
<protein>
    <submittedName>
        <fullName evidence="3">Heterokaryon incompatibility protein-domain-containing protein</fullName>
    </submittedName>
</protein>
<feature type="region of interest" description="Disordered" evidence="1">
    <location>
        <begin position="513"/>
        <end position="533"/>
    </location>
</feature>
<evidence type="ECO:0000313" key="3">
    <source>
        <dbReference type="EMBL" id="KAK4459666.1"/>
    </source>
</evidence>
<gene>
    <name evidence="3" type="ORF">QBC42DRAFT_299194</name>
</gene>
<feature type="domain" description="Heterokaryon incompatibility" evidence="2">
    <location>
        <begin position="214"/>
        <end position="381"/>
    </location>
</feature>
<evidence type="ECO:0000256" key="1">
    <source>
        <dbReference type="SAM" id="MobiDB-lite"/>
    </source>
</evidence>
<dbReference type="InterPro" id="IPR010730">
    <property type="entry name" value="HET"/>
</dbReference>
<comment type="caution">
    <text evidence="3">The sequence shown here is derived from an EMBL/GenBank/DDBJ whole genome shotgun (WGS) entry which is preliminary data.</text>
</comment>
<dbReference type="AlphaFoldDB" id="A0AAV9HKV8"/>